<comment type="caution">
    <text evidence="11">The sequence shown here is derived from an EMBL/GenBank/DDBJ whole genome shotgun (WGS) entry which is preliminary data.</text>
</comment>
<evidence type="ECO:0000313" key="11">
    <source>
        <dbReference type="EMBL" id="NNV55494.1"/>
    </source>
</evidence>
<dbReference type="AlphaFoldDB" id="A0A8J8FI53"/>
<feature type="transmembrane region" description="Helical" evidence="7">
    <location>
        <begin position="452"/>
        <end position="475"/>
    </location>
</feature>
<feature type="domain" description="Phage shock protein PspC N-terminal" evidence="8">
    <location>
        <begin position="151"/>
        <end position="203"/>
    </location>
</feature>
<feature type="domain" description="PspC-related transmembrane region" evidence="9">
    <location>
        <begin position="355"/>
        <end position="479"/>
    </location>
</feature>
<accession>A0A8J8FI53</accession>
<name>A0A8J8FI53_9BACT</name>
<keyword evidence="5 7" id="KW-0472">Membrane</keyword>
<evidence type="ECO:0000313" key="12">
    <source>
        <dbReference type="Proteomes" id="UP000598971"/>
    </source>
</evidence>
<keyword evidence="3 7" id="KW-0812">Transmembrane</keyword>
<feature type="compositionally biased region" description="Polar residues" evidence="6">
    <location>
        <begin position="114"/>
        <end position="144"/>
    </location>
</feature>
<evidence type="ECO:0000256" key="5">
    <source>
        <dbReference type="ARBA" id="ARBA00023136"/>
    </source>
</evidence>
<evidence type="ECO:0000259" key="8">
    <source>
        <dbReference type="Pfam" id="PF04024"/>
    </source>
</evidence>
<evidence type="ECO:0000256" key="7">
    <source>
        <dbReference type="SAM" id="Phobius"/>
    </source>
</evidence>
<feature type="domain" description="Phage shock protein PspC N-terminal" evidence="8">
    <location>
        <begin position="214"/>
        <end position="292"/>
    </location>
</feature>
<comment type="subcellular location">
    <subcellularLocation>
        <location evidence="1">Cell membrane</location>
        <topology evidence="1">Single-pass membrane protein</topology>
    </subcellularLocation>
</comment>
<keyword evidence="4 7" id="KW-1133">Transmembrane helix</keyword>
<feature type="transmembrane region" description="Helical" evidence="7">
    <location>
        <begin position="269"/>
        <end position="289"/>
    </location>
</feature>
<evidence type="ECO:0000256" key="3">
    <source>
        <dbReference type="ARBA" id="ARBA00022692"/>
    </source>
</evidence>
<dbReference type="InterPro" id="IPR007168">
    <property type="entry name" value="Phageshock_PspC_N"/>
</dbReference>
<evidence type="ECO:0000259" key="9">
    <source>
        <dbReference type="Pfam" id="PF22571"/>
    </source>
</evidence>
<feature type="transmembrane region" description="Helical" evidence="7">
    <location>
        <begin position="177"/>
        <end position="203"/>
    </location>
</feature>
<feature type="compositionally biased region" description="Basic and acidic residues" evidence="6">
    <location>
        <begin position="679"/>
        <end position="694"/>
    </location>
</feature>
<feature type="region of interest" description="Disordered" evidence="6">
    <location>
        <begin position="661"/>
        <end position="709"/>
    </location>
</feature>
<dbReference type="InterPro" id="IPR054321">
    <property type="entry name" value="PspC-rel_TM"/>
</dbReference>
<dbReference type="GO" id="GO:0005886">
    <property type="term" value="C:plasma membrane"/>
    <property type="evidence" value="ECO:0007669"/>
    <property type="project" value="UniProtKB-SubCell"/>
</dbReference>
<feature type="transmembrane region" description="Helical" evidence="7">
    <location>
        <begin position="418"/>
        <end position="440"/>
    </location>
</feature>
<dbReference type="Pfam" id="PF04024">
    <property type="entry name" value="PspC"/>
    <property type="match status" value="2"/>
</dbReference>
<evidence type="ECO:0000259" key="10">
    <source>
        <dbReference type="Pfam" id="PF22744"/>
    </source>
</evidence>
<reference evidence="11" key="1">
    <citation type="submission" date="2019-10" db="EMBL/GenBank/DDBJ databases">
        <title>Draft genome sequence of Panacibacter sp. KCS-6.</title>
        <authorList>
            <person name="Yim K.J."/>
        </authorList>
    </citation>
    <scope>NUCLEOTIDE SEQUENCE</scope>
    <source>
        <strain evidence="11">KCS-6</strain>
    </source>
</reference>
<evidence type="ECO:0000256" key="1">
    <source>
        <dbReference type="ARBA" id="ARBA00004162"/>
    </source>
</evidence>
<evidence type="ECO:0000256" key="2">
    <source>
        <dbReference type="ARBA" id="ARBA00022475"/>
    </source>
</evidence>
<protein>
    <submittedName>
        <fullName evidence="11">PspC domain-containing protein</fullName>
    </submittedName>
</protein>
<dbReference type="Pfam" id="PF22571">
    <property type="entry name" value="LiaI-LiaF-TM_PspC"/>
    <property type="match status" value="1"/>
</dbReference>
<feature type="compositionally biased region" description="Acidic residues" evidence="6">
    <location>
        <begin position="667"/>
        <end position="678"/>
    </location>
</feature>
<sequence>MPFTHLPPNQRILKQKTLTNKFCNMKKVININFQGRVVPIEETAYDILKQYVDSLRRFFENEEGKDEIINDIEGRIAELFVETLKKGNTCITDDDVNAIINSMGRPEDFEAEESSVQTQLGANSKSKSTSAETGSTSQNTSENTAHIRPERLYRDENNKLLGGVCAGIANYFGIDKLIIRILFVLGFGIVFIPYLILWVAVPSSASTVIGSVRKRLFRDPDNKWIAGVCGGLASYFGVNIWLPRILFLIPFLSFVTSWNNWGAFNFPNFINLSFSPGATLIYIILWLVLPEASTTSDKLEMKGEKVDLNSIKNTIQKDMEGFGDRAKEFGKEVGEKAAEIGTKIGERGKQVGAEASTVARRTGTTLGDVISMIFKIIAYFILAVVTFAIVAALFGLGIGATGLLPLKAYFITDGWQDLLTWGVYILFIWVPVVGVITWIIRRIAKVKSNSNAMRFGFAAMWIAGWVCLIALIASLKADFSYHNTPSESSLALTDPSVNKLELKLNKDNRYYFNNTFLHLEPFASIDEDTAYVQNIHIRVLKSDDDSFHVTMLKMVNGASKAEAEARAERMEFEIVQKDTFLLFDRGIPVPKIDKFRNQTVYVTMYVPVGKRILIRDNIGWGNDVHVQFGNDLNDWDWRNNDEGYNWSDNVEYIMHTDGLKRVHPEDQDNNDMNNDDNTDEPKSDTLRNDKDSNKYRYQPAQEQEPAKSEIKAELSPAIQKHFINIDFHDLAATFLGSATI</sequence>
<organism evidence="11 12">
    <name type="scientific">Limnovirga soli</name>
    <dbReference type="NCBI Taxonomy" id="2656915"/>
    <lineage>
        <taxon>Bacteria</taxon>
        <taxon>Pseudomonadati</taxon>
        <taxon>Bacteroidota</taxon>
        <taxon>Chitinophagia</taxon>
        <taxon>Chitinophagales</taxon>
        <taxon>Chitinophagaceae</taxon>
        <taxon>Limnovirga</taxon>
    </lineage>
</organism>
<keyword evidence="12" id="KW-1185">Reference proteome</keyword>
<dbReference type="InterPro" id="IPR052027">
    <property type="entry name" value="PspC"/>
</dbReference>
<evidence type="ECO:0000256" key="4">
    <source>
        <dbReference type="ARBA" id="ARBA00022989"/>
    </source>
</evidence>
<proteinExistence type="predicted"/>
<dbReference type="InterPro" id="IPR054319">
    <property type="entry name" value="PspC-rel_ToastRack"/>
</dbReference>
<dbReference type="PANTHER" id="PTHR33885">
    <property type="entry name" value="PHAGE SHOCK PROTEIN C"/>
    <property type="match status" value="1"/>
</dbReference>
<feature type="transmembrane region" description="Helical" evidence="7">
    <location>
        <begin position="376"/>
        <end position="398"/>
    </location>
</feature>
<feature type="domain" description="PspC-related ToastRack" evidence="10">
    <location>
        <begin position="526"/>
        <end position="644"/>
    </location>
</feature>
<dbReference type="EMBL" id="WHPF01000005">
    <property type="protein sequence ID" value="NNV55494.1"/>
    <property type="molecule type" value="Genomic_DNA"/>
</dbReference>
<evidence type="ECO:0000256" key="6">
    <source>
        <dbReference type="SAM" id="MobiDB-lite"/>
    </source>
</evidence>
<gene>
    <name evidence="11" type="ORF">GD597_08500</name>
</gene>
<dbReference type="Proteomes" id="UP000598971">
    <property type="component" value="Unassembled WGS sequence"/>
</dbReference>
<feature type="region of interest" description="Disordered" evidence="6">
    <location>
        <begin position="111"/>
        <end position="148"/>
    </location>
</feature>
<dbReference type="PANTHER" id="PTHR33885:SF3">
    <property type="entry name" value="PHAGE SHOCK PROTEIN C"/>
    <property type="match status" value="1"/>
</dbReference>
<keyword evidence="2" id="KW-1003">Cell membrane</keyword>
<dbReference type="Pfam" id="PF22744">
    <property type="entry name" value="Toast-rack_PspC-Cterm"/>
    <property type="match status" value="1"/>
</dbReference>
<feature type="transmembrane region" description="Helical" evidence="7">
    <location>
        <begin position="224"/>
        <end position="249"/>
    </location>
</feature>